<comment type="catalytic activity">
    <reaction evidence="12 13">
        <text>L-threonine + hydrogencarbonate + ATP = L-threonylcarbamoyladenylate + diphosphate + H2O</text>
        <dbReference type="Rhea" id="RHEA:36407"/>
        <dbReference type="ChEBI" id="CHEBI:15377"/>
        <dbReference type="ChEBI" id="CHEBI:17544"/>
        <dbReference type="ChEBI" id="CHEBI:30616"/>
        <dbReference type="ChEBI" id="CHEBI:33019"/>
        <dbReference type="ChEBI" id="CHEBI:57926"/>
        <dbReference type="ChEBI" id="CHEBI:73682"/>
        <dbReference type="EC" id="2.7.7.87"/>
    </reaction>
</comment>
<evidence type="ECO:0000256" key="14">
    <source>
        <dbReference type="PIRSR" id="PIRSR004930-1"/>
    </source>
</evidence>
<evidence type="ECO:0000256" key="10">
    <source>
        <dbReference type="ARBA" id="ARBA00022840"/>
    </source>
</evidence>
<keyword evidence="6 13" id="KW-0808">Transferase</keyword>
<dbReference type="AlphaFoldDB" id="A0A5J6SP58"/>
<evidence type="ECO:0000259" key="15">
    <source>
        <dbReference type="PROSITE" id="PS51163"/>
    </source>
</evidence>
<evidence type="ECO:0000256" key="13">
    <source>
        <dbReference type="PIRNR" id="PIRNR004930"/>
    </source>
</evidence>
<reference evidence="16 17" key="1">
    <citation type="submission" date="2018-07" db="EMBL/GenBank/DDBJ databases">
        <title>Complete genome sequence of Psychrobacillus sp. PB01, isolated from iceberg, and comparative genome analysis of Psychrobacillus strains.</title>
        <authorList>
            <person name="Lee P.C."/>
        </authorList>
    </citation>
    <scope>NUCLEOTIDE SEQUENCE [LARGE SCALE GENOMIC DNA]</scope>
    <source>
        <strain evidence="16 17">PB01</strain>
    </source>
</reference>
<feature type="binding site" evidence="14">
    <location>
        <position position="69"/>
    </location>
    <ligand>
        <name>L-threonine</name>
        <dbReference type="ChEBI" id="CHEBI:57926"/>
    </ligand>
</feature>
<dbReference type="InterPro" id="IPR017945">
    <property type="entry name" value="DHBP_synth_RibB-like_a/b_dom"/>
</dbReference>
<keyword evidence="5 13" id="KW-0963">Cytoplasm</keyword>
<dbReference type="GO" id="GO:0003725">
    <property type="term" value="F:double-stranded RNA binding"/>
    <property type="evidence" value="ECO:0007669"/>
    <property type="project" value="UniProtKB-UniRule"/>
</dbReference>
<dbReference type="Gene3D" id="3.40.50.11030">
    <property type="entry name" value="Threonylcarbamoyl-AMP synthase, C-terminal domain"/>
    <property type="match status" value="1"/>
</dbReference>
<dbReference type="Pfam" id="PF01300">
    <property type="entry name" value="Sua5_yciO_yrdC"/>
    <property type="match status" value="1"/>
</dbReference>
<dbReference type="GO" id="GO:0061710">
    <property type="term" value="F:L-threonylcarbamoyladenylate synthase"/>
    <property type="evidence" value="ECO:0007669"/>
    <property type="project" value="UniProtKB-EC"/>
</dbReference>
<evidence type="ECO:0000256" key="11">
    <source>
        <dbReference type="ARBA" id="ARBA00029774"/>
    </source>
</evidence>
<dbReference type="GO" id="GO:0005524">
    <property type="term" value="F:ATP binding"/>
    <property type="evidence" value="ECO:0007669"/>
    <property type="project" value="UniProtKB-UniRule"/>
</dbReference>
<dbReference type="InterPro" id="IPR005145">
    <property type="entry name" value="Sua5_C"/>
</dbReference>
<evidence type="ECO:0000256" key="1">
    <source>
        <dbReference type="ARBA" id="ARBA00004496"/>
    </source>
</evidence>
<comment type="subcellular location">
    <subcellularLocation>
        <location evidence="1 13">Cytoplasm</location>
    </subcellularLocation>
</comment>
<feature type="binding site" evidence="14">
    <location>
        <position position="184"/>
    </location>
    <ligand>
        <name>L-threonine</name>
        <dbReference type="ChEBI" id="CHEBI:57926"/>
    </ligand>
</feature>
<name>A0A5J6SP58_9BACI</name>
<feature type="domain" description="YrdC-like" evidence="15">
    <location>
        <begin position="15"/>
        <end position="202"/>
    </location>
</feature>
<evidence type="ECO:0000256" key="3">
    <source>
        <dbReference type="ARBA" id="ARBA00012584"/>
    </source>
</evidence>
<feature type="binding site" evidence="14">
    <location>
        <position position="198"/>
    </location>
    <ligand>
        <name>ATP</name>
        <dbReference type="ChEBI" id="CHEBI:30616"/>
    </ligand>
</feature>
<feature type="binding site" evidence="14">
    <location>
        <position position="37"/>
    </location>
    <ligand>
        <name>L-threonine</name>
        <dbReference type="ChEBI" id="CHEBI:57926"/>
    </ligand>
</feature>
<dbReference type="GO" id="GO:0000049">
    <property type="term" value="F:tRNA binding"/>
    <property type="evidence" value="ECO:0007669"/>
    <property type="project" value="TreeGrafter"/>
</dbReference>
<gene>
    <name evidence="16" type="ORF">PB01_03350</name>
</gene>
<keyword evidence="7 13" id="KW-0819">tRNA processing</keyword>
<dbReference type="EC" id="2.7.7.87" evidence="3 13"/>
<dbReference type="Pfam" id="PF03481">
    <property type="entry name" value="Sua5_C"/>
    <property type="match status" value="1"/>
</dbReference>
<sequence>MKTQIASVDNLSTEEQSYTQAIDLLKAGETVAFPTETVYGLGAVATNELAVSKIFEAKGRPQDNPLIVHIGEIEELMSFTKNIPQIAKDCMDAFWPGPLTLILPLKPNSLARNVSAGLDTVGVRMPEHPVALELLRRLKLPVAAPSANRSGKPSPTKAMHVLHDLNGKIPLIVDGGATGIGLESTVLDVTSKVPTILRPGGITKEMLEKVIGPVNESKPTDHAEAPRAPGMKYAHYAPNAPVYLIENSELTVRNAVEKIHSDSQKVVLIAREQYADIEVDYFFSLGKENQLQDAAHLLYEALRSCDETDADLVLVPVFLKEGVGTAIMNRLEKAANGNWYAK</sequence>
<evidence type="ECO:0000313" key="16">
    <source>
        <dbReference type="EMBL" id="QFF97927.1"/>
    </source>
</evidence>
<evidence type="ECO:0000256" key="2">
    <source>
        <dbReference type="ARBA" id="ARBA00007663"/>
    </source>
</evidence>
<evidence type="ECO:0000256" key="4">
    <source>
        <dbReference type="ARBA" id="ARBA00015492"/>
    </source>
</evidence>
<accession>A0A5J6SP58</accession>
<dbReference type="InterPro" id="IPR006070">
    <property type="entry name" value="Sua5-like_dom"/>
</dbReference>
<dbReference type="NCBIfam" id="TIGR00057">
    <property type="entry name" value="L-threonylcarbamoyladenylate synthase"/>
    <property type="match status" value="1"/>
</dbReference>
<feature type="binding site" evidence="14">
    <location>
        <position position="144"/>
    </location>
    <ligand>
        <name>ATP</name>
        <dbReference type="ChEBI" id="CHEBI:30616"/>
    </ligand>
</feature>
<evidence type="ECO:0000256" key="6">
    <source>
        <dbReference type="ARBA" id="ARBA00022679"/>
    </source>
</evidence>
<dbReference type="Proteomes" id="UP000325517">
    <property type="component" value="Chromosome"/>
</dbReference>
<dbReference type="GO" id="GO:0006450">
    <property type="term" value="P:regulation of translational fidelity"/>
    <property type="evidence" value="ECO:0007669"/>
    <property type="project" value="TreeGrafter"/>
</dbReference>
<dbReference type="EMBL" id="CP031223">
    <property type="protein sequence ID" value="QFF97927.1"/>
    <property type="molecule type" value="Genomic_DNA"/>
</dbReference>
<protein>
    <recommendedName>
        <fullName evidence="4 13">Threonylcarbamoyl-AMP synthase</fullName>
        <shortName evidence="13">TC-AMP synthase</shortName>
        <ecNumber evidence="3 13">2.7.7.87</ecNumber>
    </recommendedName>
    <alternativeName>
        <fullName evidence="11 13">L-threonylcarbamoyladenylate synthase</fullName>
    </alternativeName>
</protein>
<keyword evidence="17" id="KW-1185">Reference proteome</keyword>
<feature type="binding site" evidence="14">
    <location>
        <position position="64"/>
    </location>
    <ligand>
        <name>ATP</name>
        <dbReference type="ChEBI" id="CHEBI:30616"/>
    </ligand>
</feature>
<keyword evidence="9 13" id="KW-0547">Nucleotide-binding</keyword>
<dbReference type="PROSITE" id="PS51163">
    <property type="entry name" value="YRDC"/>
    <property type="match status" value="1"/>
</dbReference>
<evidence type="ECO:0000256" key="12">
    <source>
        <dbReference type="ARBA" id="ARBA00048366"/>
    </source>
</evidence>
<feature type="binding site" evidence="14">
    <location>
        <position position="146"/>
    </location>
    <ligand>
        <name>ATP</name>
        <dbReference type="ChEBI" id="CHEBI:30616"/>
    </ligand>
</feature>
<dbReference type="GO" id="GO:0005737">
    <property type="term" value="C:cytoplasm"/>
    <property type="evidence" value="ECO:0007669"/>
    <property type="project" value="UniProtKB-SubCell"/>
</dbReference>
<feature type="binding site" evidence="14">
    <location>
        <position position="236"/>
    </location>
    <ligand>
        <name>ATP</name>
        <dbReference type="ChEBI" id="CHEBI:30616"/>
    </ligand>
</feature>
<comment type="function">
    <text evidence="13">Required for the formation of a threonylcarbamoyl group on adenosine at position 37 (t(6)A37) in tRNAs that read codons beginning with adenine.</text>
</comment>
<dbReference type="OrthoDB" id="9814580at2"/>
<evidence type="ECO:0000256" key="7">
    <source>
        <dbReference type="ARBA" id="ARBA00022694"/>
    </source>
</evidence>
<keyword evidence="10 13" id="KW-0067">ATP-binding</keyword>
<organism evidence="16 17">
    <name type="scientific">Psychrobacillus glaciei</name>
    <dbReference type="NCBI Taxonomy" id="2283160"/>
    <lineage>
        <taxon>Bacteria</taxon>
        <taxon>Bacillati</taxon>
        <taxon>Bacillota</taxon>
        <taxon>Bacilli</taxon>
        <taxon>Bacillales</taxon>
        <taxon>Bacillaceae</taxon>
        <taxon>Psychrobacillus</taxon>
    </lineage>
</organism>
<dbReference type="SUPFAM" id="SSF55821">
    <property type="entry name" value="YrdC/RibB"/>
    <property type="match status" value="1"/>
</dbReference>
<evidence type="ECO:0000313" key="17">
    <source>
        <dbReference type="Proteomes" id="UP000325517"/>
    </source>
</evidence>
<feature type="binding site" evidence="14">
    <location>
        <position position="120"/>
    </location>
    <ligand>
        <name>ATP</name>
        <dbReference type="ChEBI" id="CHEBI:30616"/>
    </ligand>
</feature>
<feature type="binding site" evidence="14">
    <location>
        <position position="124"/>
    </location>
    <ligand>
        <name>L-threonine</name>
        <dbReference type="ChEBI" id="CHEBI:57926"/>
    </ligand>
</feature>
<dbReference type="InterPro" id="IPR050156">
    <property type="entry name" value="TC-AMP_synthase_SUA5"/>
</dbReference>
<dbReference type="FunFam" id="3.90.870.10:FF:000008">
    <property type="entry name" value="Threonylcarbamoyl-AMP synthase"/>
    <property type="match status" value="1"/>
</dbReference>
<dbReference type="PANTHER" id="PTHR17490">
    <property type="entry name" value="SUA5"/>
    <property type="match status" value="1"/>
</dbReference>
<dbReference type="GO" id="GO:0008033">
    <property type="term" value="P:tRNA processing"/>
    <property type="evidence" value="ECO:0007669"/>
    <property type="project" value="UniProtKB-KW"/>
</dbReference>
<proteinExistence type="inferred from homology"/>
<dbReference type="Gene3D" id="3.90.870.10">
    <property type="entry name" value="DHBP synthase"/>
    <property type="match status" value="1"/>
</dbReference>
<evidence type="ECO:0000256" key="8">
    <source>
        <dbReference type="ARBA" id="ARBA00022695"/>
    </source>
</evidence>
<dbReference type="PANTHER" id="PTHR17490:SF16">
    <property type="entry name" value="THREONYLCARBAMOYL-AMP SYNTHASE"/>
    <property type="match status" value="1"/>
</dbReference>
<evidence type="ECO:0000256" key="5">
    <source>
        <dbReference type="ARBA" id="ARBA00022490"/>
    </source>
</evidence>
<feature type="binding site" evidence="14">
    <location>
        <position position="154"/>
    </location>
    <ligand>
        <name>ATP</name>
        <dbReference type="ChEBI" id="CHEBI:30616"/>
    </ligand>
</feature>
<feature type="binding site" evidence="14">
    <location>
        <position position="60"/>
    </location>
    <ligand>
        <name>ATP</name>
        <dbReference type="ChEBI" id="CHEBI:30616"/>
    </ligand>
</feature>
<keyword evidence="8 13" id="KW-0548">Nucleotidyltransferase</keyword>
<dbReference type="InterPro" id="IPR010923">
    <property type="entry name" value="T(6)A37_SUA5"/>
</dbReference>
<comment type="similarity">
    <text evidence="2 13">Belongs to the SUA5 family.</text>
</comment>
<dbReference type="RefSeq" id="WP_151698874.1">
    <property type="nucleotide sequence ID" value="NZ_CP031223.1"/>
</dbReference>
<evidence type="ECO:0000256" key="9">
    <source>
        <dbReference type="ARBA" id="ARBA00022741"/>
    </source>
</evidence>
<dbReference type="PIRSF" id="PIRSF004930">
    <property type="entry name" value="Tln_factor_SUA5"/>
    <property type="match status" value="1"/>
</dbReference>
<dbReference type="KEGG" id="psyo:PB01_03350"/>
<dbReference type="InterPro" id="IPR038385">
    <property type="entry name" value="Sua5/YwlC_C"/>
</dbReference>